<keyword evidence="3" id="KW-1185">Reference proteome</keyword>
<proteinExistence type="predicted"/>
<feature type="transmembrane region" description="Helical" evidence="1">
    <location>
        <begin position="41"/>
        <end position="61"/>
    </location>
</feature>
<feature type="transmembrane region" description="Helical" evidence="1">
    <location>
        <begin position="18"/>
        <end position="35"/>
    </location>
</feature>
<name>A0A1V4L0P7_PATFA</name>
<dbReference type="Proteomes" id="UP000190648">
    <property type="component" value="Unassembled WGS sequence"/>
</dbReference>
<dbReference type="AlphaFoldDB" id="A0A1V4L0P7"/>
<evidence type="ECO:0000313" key="3">
    <source>
        <dbReference type="Proteomes" id="UP000190648"/>
    </source>
</evidence>
<organism evidence="2 3">
    <name type="scientific">Patagioenas fasciata monilis</name>
    <dbReference type="NCBI Taxonomy" id="372326"/>
    <lineage>
        <taxon>Eukaryota</taxon>
        <taxon>Metazoa</taxon>
        <taxon>Chordata</taxon>
        <taxon>Craniata</taxon>
        <taxon>Vertebrata</taxon>
        <taxon>Euteleostomi</taxon>
        <taxon>Archelosauria</taxon>
        <taxon>Archosauria</taxon>
        <taxon>Dinosauria</taxon>
        <taxon>Saurischia</taxon>
        <taxon>Theropoda</taxon>
        <taxon>Coelurosauria</taxon>
        <taxon>Aves</taxon>
        <taxon>Neognathae</taxon>
        <taxon>Neoaves</taxon>
        <taxon>Columbimorphae</taxon>
        <taxon>Columbiformes</taxon>
        <taxon>Columbidae</taxon>
        <taxon>Patagioenas</taxon>
    </lineage>
</organism>
<protein>
    <submittedName>
        <fullName evidence="2">Uncharacterized protein</fullName>
    </submittedName>
</protein>
<evidence type="ECO:0000313" key="2">
    <source>
        <dbReference type="EMBL" id="OPJ90413.1"/>
    </source>
</evidence>
<dbReference type="EMBL" id="LSYS01000244">
    <property type="protein sequence ID" value="OPJ90413.1"/>
    <property type="molecule type" value="Genomic_DNA"/>
</dbReference>
<keyword evidence="1" id="KW-0812">Transmembrane</keyword>
<gene>
    <name evidence="2" type="ORF">AV530_004070</name>
</gene>
<sequence length="116" mass="12263">MGTSGGVRQSSRSRPTRVGAVSVGILLLVVCFWGSPPSCAALIALLALLTVLSGVLLWLILTRTCVDRVRWRSGDPNASVTPFQPPGAIYVPIKGEATEDGDTEMTQLVKEEDAAP</sequence>
<evidence type="ECO:0000256" key="1">
    <source>
        <dbReference type="SAM" id="Phobius"/>
    </source>
</evidence>
<accession>A0A1V4L0P7</accession>
<keyword evidence="1" id="KW-1133">Transmembrane helix</keyword>
<comment type="caution">
    <text evidence="2">The sequence shown here is derived from an EMBL/GenBank/DDBJ whole genome shotgun (WGS) entry which is preliminary data.</text>
</comment>
<keyword evidence="1" id="KW-0472">Membrane</keyword>
<reference evidence="2 3" key="1">
    <citation type="submission" date="2016-02" db="EMBL/GenBank/DDBJ databases">
        <title>Band-tailed pigeon sequencing and assembly.</title>
        <authorList>
            <person name="Soares A.E."/>
            <person name="Novak B.J."/>
            <person name="Rice E.S."/>
            <person name="O'Connell B."/>
            <person name="Chang D."/>
            <person name="Weber S."/>
            <person name="Shapiro B."/>
        </authorList>
    </citation>
    <scope>NUCLEOTIDE SEQUENCE [LARGE SCALE GENOMIC DNA]</scope>
    <source>
        <strain evidence="2">BTP2013</strain>
        <tissue evidence="2">Blood</tissue>
    </source>
</reference>